<dbReference type="OrthoDB" id="241883at2157"/>
<protein>
    <submittedName>
        <fullName evidence="2">Uncharacterized protein</fullName>
    </submittedName>
</protein>
<gene>
    <name evidence="2" type="ORF">DU504_15830</name>
</gene>
<reference evidence="2 3" key="1">
    <citation type="submission" date="2018-07" db="EMBL/GenBank/DDBJ databases">
        <title>Genome sequences of Haloplanus salinus JCM 18368T.</title>
        <authorList>
            <person name="Kim Y.B."/>
            <person name="Roh S.W."/>
        </authorList>
    </citation>
    <scope>NUCLEOTIDE SEQUENCE [LARGE SCALE GENOMIC DNA]</scope>
    <source>
        <strain evidence="2 3">JCM 18368</strain>
    </source>
</reference>
<evidence type="ECO:0000256" key="1">
    <source>
        <dbReference type="SAM" id="MobiDB-lite"/>
    </source>
</evidence>
<dbReference type="EMBL" id="QPHM01000003">
    <property type="protein sequence ID" value="RCU44256.1"/>
    <property type="molecule type" value="Genomic_DNA"/>
</dbReference>
<name>A0A368N1Y5_9EURY</name>
<dbReference type="InterPro" id="IPR046783">
    <property type="entry name" value="HTH_63"/>
</dbReference>
<organism evidence="2 3">
    <name type="scientific">Haloplanus salinus</name>
    <dbReference type="NCBI Taxonomy" id="1126245"/>
    <lineage>
        <taxon>Archaea</taxon>
        <taxon>Methanobacteriati</taxon>
        <taxon>Methanobacteriota</taxon>
        <taxon>Stenosarchaea group</taxon>
        <taxon>Halobacteria</taxon>
        <taxon>Halobacteriales</taxon>
        <taxon>Haloferacaceae</taxon>
        <taxon>Haloplanus</taxon>
    </lineage>
</organism>
<feature type="compositionally biased region" description="Basic and acidic residues" evidence="1">
    <location>
        <begin position="154"/>
        <end position="173"/>
    </location>
</feature>
<proteinExistence type="predicted"/>
<dbReference type="AlphaFoldDB" id="A0A368N1Y5"/>
<dbReference type="RefSeq" id="WP_147270951.1">
    <property type="nucleotide sequence ID" value="NZ_QPHM01000003.1"/>
</dbReference>
<evidence type="ECO:0000313" key="2">
    <source>
        <dbReference type="EMBL" id="RCU44256.1"/>
    </source>
</evidence>
<sequence>MIQEFDQQLTTDLYVRADAPTVERRDAVIDRLKRLERQNRIAEFRIHPCPRAISLGLVKQLEGEGIHELVRSVQTWAAQHDRHISPPFDIHTSHSAITGESDELLVMPVMWIAAYVSGDLVGVAPSSEEESAHTLENARGDIEAGNTPIQGTHPEAETSTPRDEQRKSSRNDTDDITPDHTGQ</sequence>
<comment type="caution">
    <text evidence="2">The sequence shown here is derived from an EMBL/GenBank/DDBJ whole genome shotgun (WGS) entry which is preliminary data.</text>
</comment>
<keyword evidence="3" id="KW-1185">Reference proteome</keyword>
<dbReference type="Pfam" id="PF20575">
    <property type="entry name" value="HTH_63"/>
    <property type="match status" value="1"/>
</dbReference>
<feature type="region of interest" description="Disordered" evidence="1">
    <location>
        <begin position="127"/>
        <end position="183"/>
    </location>
</feature>
<dbReference type="Proteomes" id="UP000252189">
    <property type="component" value="Unassembled WGS sequence"/>
</dbReference>
<accession>A0A368N1Y5</accession>
<evidence type="ECO:0000313" key="3">
    <source>
        <dbReference type="Proteomes" id="UP000252189"/>
    </source>
</evidence>
<feature type="compositionally biased region" description="Basic and acidic residues" evidence="1">
    <location>
        <begin position="130"/>
        <end position="142"/>
    </location>
</feature>